<evidence type="ECO:0000313" key="3">
    <source>
        <dbReference type="Proteomes" id="UP001597375"/>
    </source>
</evidence>
<dbReference type="EMBL" id="JBHUIT010000026">
    <property type="protein sequence ID" value="MFD2257281.1"/>
    <property type="molecule type" value="Genomic_DNA"/>
</dbReference>
<proteinExistence type="predicted"/>
<organism evidence="2 3">
    <name type="scientific">Luteolibacter algae</name>
    <dbReference type="NCBI Taxonomy" id="454151"/>
    <lineage>
        <taxon>Bacteria</taxon>
        <taxon>Pseudomonadati</taxon>
        <taxon>Verrucomicrobiota</taxon>
        <taxon>Verrucomicrobiia</taxon>
        <taxon>Verrucomicrobiales</taxon>
        <taxon>Verrucomicrobiaceae</taxon>
        <taxon>Luteolibacter</taxon>
    </lineage>
</organism>
<name>A0ABW5DB42_9BACT</name>
<dbReference type="RefSeq" id="WP_386820567.1">
    <property type="nucleotide sequence ID" value="NZ_JBHUIT010000026.1"/>
</dbReference>
<keyword evidence="1" id="KW-0812">Transmembrane</keyword>
<comment type="caution">
    <text evidence="2">The sequence shown here is derived from an EMBL/GenBank/DDBJ whole genome shotgun (WGS) entry which is preliminary data.</text>
</comment>
<feature type="transmembrane region" description="Helical" evidence="1">
    <location>
        <begin position="72"/>
        <end position="91"/>
    </location>
</feature>
<keyword evidence="1" id="KW-1133">Transmembrane helix</keyword>
<evidence type="ECO:0000313" key="2">
    <source>
        <dbReference type="EMBL" id="MFD2257281.1"/>
    </source>
</evidence>
<evidence type="ECO:0000256" key="1">
    <source>
        <dbReference type="SAM" id="Phobius"/>
    </source>
</evidence>
<reference evidence="3" key="1">
    <citation type="journal article" date="2019" name="Int. J. Syst. Evol. Microbiol.">
        <title>The Global Catalogue of Microorganisms (GCM) 10K type strain sequencing project: providing services to taxonomists for standard genome sequencing and annotation.</title>
        <authorList>
            <consortium name="The Broad Institute Genomics Platform"/>
            <consortium name="The Broad Institute Genome Sequencing Center for Infectious Disease"/>
            <person name="Wu L."/>
            <person name="Ma J."/>
        </authorList>
    </citation>
    <scope>NUCLEOTIDE SEQUENCE [LARGE SCALE GENOMIC DNA]</scope>
    <source>
        <strain evidence="3">CGMCC 4.7106</strain>
    </source>
</reference>
<dbReference type="Proteomes" id="UP001597375">
    <property type="component" value="Unassembled WGS sequence"/>
</dbReference>
<keyword evidence="1" id="KW-0472">Membrane</keyword>
<feature type="transmembrane region" description="Helical" evidence="1">
    <location>
        <begin position="111"/>
        <end position="138"/>
    </location>
</feature>
<sequence>MQISNGLPRLLIPCGLAGHQTPFFAGLPINHRELIGVSTRLTFAKSCIFLLIATPLGYFYLRVLDFDGDPLLALVLIPAIAMAWTLSRPVFIYHRLRSAVTRRIGTLLISYMLNALAIGLTFIWTISGIAICVSAYSFSEFRIADPTDRIVSVSILLGSLLVNAVSARMIFEVFSFRLRRNHLDWVIKTENYS</sequence>
<feature type="transmembrane region" description="Helical" evidence="1">
    <location>
        <begin position="150"/>
        <end position="171"/>
    </location>
</feature>
<accession>A0ABW5DB42</accession>
<keyword evidence="3" id="KW-1185">Reference proteome</keyword>
<gene>
    <name evidence="2" type="ORF">ACFSSA_11400</name>
</gene>
<protein>
    <submittedName>
        <fullName evidence="2">Uncharacterized protein</fullName>
    </submittedName>
</protein>
<feature type="transmembrane region" description="Helical" evidence="1">
    <location>
        <begin position="41"/>
        <end position="60"/>
    </location>
</feature>